<evidence type="ECO:0000313" key="3">
    <source>
        <dbReference type="Proteomes" id="UP000022311"/>
    </source>
</evidence>
<sequence>MTNINVKAKRKQTVIFVLLALGVSGVGAAAWYMSLPPASKQSASQQARPAPNMTGVVSSTFDKNVGKSAMADLQSTASQVDKKMKQVDARIAKLEQENKAYRDKIEQQDKDLTTLQDQLTDMSNGMSTVITHYRLLNHSHCLSGKFPH</sequence>
<dbReference type="RefSeq" id="WP_036961101.1">
    <property type="nucleotide sequence ID" value="NZ_JALD01000038.1"/>
</dbReference>
<evidence type="ECO:0008006" key="4">
    <source>
        <dbReference type="Google" id="ProtNLM"/>
    </source>
</evidence>
<feature type="coiled-coil region" evidence="1">
    <location>
        <begin position="77"/>
        <end position="118"/>
    </location>
</feature>
<protein>
    <recommendedName>
        <fullName evidence="4">Conjugal transfer protein TraB</fullName>
    </recommendedName>
</protein>
<comment type="caution">
    <text evidence="2">The sequence shown here is derived from an EMBL/GenBank/DDBJ whole genome shotgun (WGS) entry which is preliminary data.</text>
</comment>
<evidence type="ECO:0000313" key="2">
    <source>
        <dbReference type="EMBL" id="EUD11696.1"/>
    </source>
</evidence>
<organism evidence="2 3">
    <name type="scientific">Providencia alcalifaciens 205/92</name>
    <dbReference type="NCBI Taxonomy" id="1256988"/>
    <lineage>
        <taxon>Bacteria</taxon>
        <taxon>Pseudomonadati</taxon>
        <taxon>Pseudomonadota</taxon>
        <taxon>Gammaproteobacteria</taxon>
        <taxon>Enterobacterales</taxon>
        <taxon>Morganellaceae</taxon>
        <taxon>Providencia</taxon>
    </lineage>
</organism>
<keyword evidence="1" id="KW-0175">Coiled coil</keyword>
<dbReference type="EMBL" id="JALD01000038">
    <property type="protein sequence ID" value="EUD11696.1"/>
    <property type="molecule type" value="Genomic_DNA"/>
</dbReference>
<dbReference type="AlphaFoldDB" id="A0AAV3M7J8"/>
<gene>
    <name evidence="2" type="ORF">HMPREF1563_0334</name>
</gene>
<accession>A0AAV3M7J8</accession>
<dbReference type="Gene3D" id="1.20.5.340">
    <property type="match status" value="1"/>
</dbReference>
<reference evidence="2 3" key="1">
    <citation type="submission" date="2014-01" db="EMBL/GenBank/DDBJ databases">
        <authorList>
            <person name="Durkin A.S."/>
            <person name="McCorrison J."/>
            <person name="Torralba M."/>
            <person name="Gillis M."/>
            <person name="Haft D.H."/>
            <person name="Methe B."/>
            <person name="Sutton G."/>
            <person name="Nelson K.E."/>
        </authorList>
    </citation>
    <scope>NUCLEOTIDE SEQUENCE [LARGE SCALE GENOMIC DNA]</scope>
    <source>
        <strain evidence="2 3">205/92</strain>
    </source>
</reference>
<dbReference type="Proteomes" id="UP000022311">
    <property type="component" value="Unassembled WGS sequence"/>
</dbReference>
<evidence type="ECO:0000256" key="1">
    <source>
        <dbReference type="SAM" id="Coils"/>
    </source>
</evidence>
<name>A0AAV3M7J8_9GAMM</name>
<proteinExistence type="predicted"/>